<dbReference type="RefSeq" id="YP_010772322.1">
    <property type="nucleotide sequence ID" value="NC_074641.1"/>
</dbReference>
<dbReference type="GeneID" id="80402031"/>
<proteinExistence type="predicted"/>
<evidence type="ECO:0000313" key="1">
    <source>
        <dbReference type="EMBL" id="QNO11497.1"/>
    </source>
</evidence>
<accession>A0A7G9VYT2</accession>
<keyword evidence="2" id="KW-1185">Reference proteome</keyword>
<dbReference type="Proteomes" id="UP000516075">
    <property type="component" value="Segment"/>
</dbReference>
<evidence type="ECO:0000313" key="2">
    <source>
        <dbReference type="Proteomes" id="UP000516075"/>
    </source>
</evidence>
<sequence>MASKGRIYFIVLKAGRAVSYGCAKSRKEFLERKEAIEALANDIKVQKVGVKMFKKVRKQVLESDGRKVLMKRLKVNRRDLNGYRCRS</sequence>
<reference evidence="1" key="1">
    <citation type="submission" date="2020-07" db="EMBL/GenBank/DDBJ databases">
        <title>The first head-tailed virus, MFTV1, produced by a hyperthermophilic deep-sea methanogen.</title>
        <authorList>
            <person name="Thiroux S."/>
            <person name="Dupont S."/>
            <person name="Nesbo C.L."/>
            <person name="Bienvenu N."/>
            <person name="Krupovic M."/>
            <person name="L'Haridon S."/>
            <person name="Marie D."/>
            <person name="Forterre P."/>
            <person name="Godfroy A."/>
            <person name="Geslin C."/>
        </authorList>
    </citation>
    <scope>NUCLEOTIDE SEQUENCE [LARGE SCALE GENOMIC DNA]</scope>
</reference>
<name>A0A7G9VYT2_9CAUD</name>
<organism evidence="1">
    <name type="scientific">Methanocaldococcus fervens tailed virus 1</name>
    <dbReference type="NCBI Taxonomy" id="2759191"/>
    <lineage>
        <taxon>Viruses</taxon>
        <taxon>Duplodnaviria</taxon>
        <taxon>Heunggongvirae</taxon>
        <taxon>Uroviricota</taxon>
        <taxon>Caudoviricetes</taxon>
        <taxon>Fervensviridae</taxon>
        <taxon>Deepoceanvirus</taxon>
        <taxon>Deepoceanvirus guaymasense</taxon>
    </lineage>
</organism>
<protein>
    <submittedName>
        <fullName evidence="1">Uncharacterized protein</fullName>
    </submittedName>
</protein>
<dbReference type="KEGG" id="vg:80402031"/>
<dbReference type="EMBL" id="MT711370">
    <property type="protein sequence ID" value="QNO11497.1"/>
    <property type="molecule type" value="Genomic_DNA"/>
</dbReference>